<accession>A0A9R0EXD7</accession>
<reference evidence="3" key="1">
    <citation type="submission" date="2025-08" db="UniProtKB">
        <authorList>
            <consortium name="RefSeq"/>
        </authorList>
    </citation>
    <scope>IDENTIFICATION</scope>
    <source>
        <tissue evidence="3">Whole larval tissue</tissue>
    </source>
</reference>
<dbReference type="PANTHER" id="PTHR45913:SF22">
    <property type="entry name" value="SCAN BOX DOMAIN-CONTAINING PROTEIN"/>
    <property type="match status" value="1"/>
</dbReference>
<dbReference type="GO" id="GO:0046983">
    <property type="term" value="F:protein dimerization activity"/>
    <property type="evidence" value="ECO:0007669"/>
    <property type="project" value="InterPro"/>
</dbReference>
<dbReference type="PANTHER" id="PTHR45913">
    <property type="entry name" value="EPM2A-INTERACTING PROTEIN 1"/>
    <property type="match status" value="1"/>
</dbReference>
<keyword evidence="2" id="KW-1185">Reference proteome</keyword>
<proteinExistence type="predicted"/>
<evidence type="ECO:0000313" key="2">
    <source>
        <dbReference type="Proteomes" id="UP000829999"/>
    </source>
</evidence>
<protein>
    <submittedName>
        <fullName evidence="3">Zinc finger BED domain-containing protein 5-like</fullName>
    </submittedName>
</protein>
<dbReference type="InterPro" id="IPR012337">
    <property type="entry name" value="RNaseH-like_sf"/>
</dbReference>
<dbReference type="RefSeq" id="XP_050551645.1">
    <property type="nucleotide sequence ID" value="XM_050695688.1"/>
</dbReference>
<dbReference type="OrthoDB" id="1101576at2759"/>
<feature type="domain" description="HAT C-terminal dimerisation" evidence="1">
    <location>
        <begin position="407"/>
        <end position="468"/>
    </location>
</feature>
<evidence type="ECO:0000313" key="3">
    <source>
        <dbReference type="RefSeq" id="XP_050551645.1"/>
    </source>
</evidence>
<sequence length="487" mass="55024">MASTSSGKKPTYIEAFLQWGFTSIVDKNIEKPQKKERILKSSRMDSTGNIQKANESCLQASYKIAYRIARNKKPHTIGEDLIKPCLLDAVALVIGEQHVAKIKQISLSNTTIQSRICEMSADILATVISEIKESPMFALQLDESTDVASCSQLLVFTRYIKDDDVKEEYLFCKSLPTTTRGEDVFQTLKEFIEENGLDWLKLIGTCTDGAPSMMGIRSGFQALVKQVAPQVFGYHCLIHRYALAVKTLPPDLLSTLSDIVKIVNHIRGSATNSRLFKVLCDEVGATFNALLYHTEDKIASFLRKLELYQCRVQAGDVSMFTQLSEQLVNNKQEKITFENSVVQHLTAVIDSLQQYFPNMDSRESYSWILRPFSTCVDIFKDEDVSAKVEFLGLRENNSLKVDFQNDKLSTFWRKAAAEYPIIADRALKMLIPFATTYRCETGFSTLVTLKTKARNRLNVEHDMRCALSETEPNIVKLANAKQFQPSH</sequence>
<dbReference type="InterPro" id="IPR008906">
    <property type="entry name" value="HATC_C_dom"/>
</dbReference>
<dbReference type="Proteomes" id="UP000829999">
    <property type="component" value="Chromosome 9"/>
</dbReference>
<evidence type="ECO:0000259" key="1">
    <source>
        <dbReference type="Pfam" id="PF05699"/>
    </source>
</evidence>
<gene>
    <name evidence="3" type="primary">LOC118281340</name>
</gene>
<dbReference type="Pfam" id="PF05699">
    <property type="entry name" value="Dimer_Tnp_hAT"/>
    <property type="match status" value="1"/>
</dbReference>
<organism evidence="2 3">
    <name type="scientific">Spodoptera frugiperda</name>
    <name type="common">Fall armyworm</name>
    <dbReference type="NCBI Taxonomy" id="7108"/>
    <lineage>
        <taxon>Eukaryota</taxon>
        <taxon>Metazoa</taxon>
        <taxon>Ecdysozoa</taxon>
        <taxon>Arthropoda</taxon>
        <taxon>Hexapoda</taxon>
        <taxon>Insecta</taxon>
        <taxon>Pterygota</taxon>
        <taxon>Neoptera</taxon>
        <taxon>Endopterygota</taxon>
        <taxon>Lepidoptera</taxon>
        <taxon>Glossata</taxon>
        <taxon>Ditrysia</taxon>
        <taxon>Noctuoidea</taxon>
        <taxon>Noctuidae</taxon>
        <taxon>Amphipyrinae</taxon>
        <taxon>Spodoptera</taxon>
    </lineage>
</organism>
<dbReference type="SUPFAM" id="SSF53098">
    <property type="entry name" value="Ribonuclease H-like"/>
    <property type="match status" value="1"/>
</dbReference>
<dbReference type="GeneID" id="118281340"/>
<name>A0A9R0EXD7_SPOFR</name>
<dbReference type="AlphaFoldDB" id="A0A9R0EXD7"/>